<sequence>ISFYNHNYSNPKNLVTIGSISSKLVKEKTNSQLLTPIPVTVNKLILSDYSTIIAISGTVPHEASGYSGGLKIFFPGISGPEVIDLFHWSAVLVGIPDIIGTVDNNARDIINEGSKLIFDNLKCDVFTFNMVSTEADCAVIPNGFYVDKGYEGFIRAYRVAAALSSKVHIKYIDRPLEQVVQVIPERFDEIWTAAKGSYKLQKPGVMAKGGEVILYGPHISCFHSNKKIDAELREVGYHCKDRVCSILGSEKKISRNSASHLINAAGPGTFDPKTKKEELSFKLTLATGIPGEVCKSVGLNYRDPKTIKKSDFLSLGRLWIEEGGKYLYMLDKRKDGR</sequence>
<evidence type="ECO:0000259" key="1">
    <source>
        <dbReference type="Pfam" id="PF09861"/>
    </source>
</evidence>
<dbReference type="Pfam" id="PF09861">
    <property type="entry name" value="Lar_N"/>
    <property type="match status" value="1"/>
</dbReference>
<feature type="domain" description="LarA-like N-terminal" evidence="1">
    <location>
        <begin position="36"/>
        <end position="89"/>
    </location>
</feature>
<dbReference type="InterPro" id="IPR018657">
    <property type="entry name" value="LarA-like_N"/>
</dbReference>
<organism evidence="2">
    <name type="scientific">marine sediment metagenome</name>
    <dbReference type="NCBI Taxonomy" id="412755"/>
    <lineage>
        <taxon>unclassified sequences</taxon>
        <taxon>metagenomes</taxon>
        <taxon>ecological metagenomes</taxon>
    </lineage>
</organism>
<gene>
    <name evidence="2" type="ORF">S01H4_02312</name>
</gene>
<dbReference type="InterPro" id="IPR043166">
    <property type="entry name" value="LarA-like_C"/>
</dbReference>
<dbReference type="GO" id="GO:0050043">
    <property type="term" value="F:lactate racemase activity"/>
    <property type="evidence" value="ECO:0007669"/>
    <property type="project" value="InterPro"/>
</dbReference>
<name>X1AKE4_9ZZZZ</name>
<dbReference type="InterPro" id="IPR048068">
    <property type="entry name" value="LarA-like"/>
</dbReference>
<reference evidence="2" key="1">
    <citation type="journal article" date="2014" name="Front. Microbiol.">
        <title>High frequency of phylogenetically diverse reductive dehalogenase-homologous genes in deep subseafloor sedimentary metagenomes.</title>
        <authorList>
            <person name="Kawai M."/>
            <person name="Futagami T."/>
            <person name="Toyoda A."/>
            <person name="Takaki Y."/>
            <person name="Nishi S."/>
            <person name="Hori S."/>
            <person name="Arai W."/>
            <person name="Tsubouchi T."/>
            <person name="Morono Y."/>
            <person name="Uchiyama I."/>
            <person name="Ito T."/>
            <person name="Fujiyama A."/>
            <person name="Inagaki F."/>
            <person name="Takami H."/>
        </authorList>
    </citation>
    <scope>NUCLEOTIDE SEQUENCE</scope>
    <source>
        <strain evidence="2">Expedition CK06-06</strain>
    </source>
</reference>
<accession>X1AKE4</accession>
<dbReference type="EMBL" id="BART01000494">
    <property type="protein sequence ID" value="GAG72953.1"/>
    <property type="molecule type" value="Genomic_DNA"/>
</dbReference>
<dbReference type="Gene3D" id="3.90.226.30">
    <property type="match status" value="1"/>
</dbReference>
<evidence type="ECO:0000313" key="2">
    <source>
        <dbReference type="EMBL" id="GAG72953.1"/>
    </source>
</evidence>
<dbReference type="PANTHER" id="PTHR33171:SF17">
    <property type="entry name" value="LARA-LIKE N-TERMINAL DOMAIN-CONTAINING PROTEIN"/>
    <property type="match status" value="1"/>
</dbReference>
<protein>
    <recommendedName>
        <fullName evidence="1">LarA-like N-terminal domain-containing protein</fullName>
    </recommendedName>
</protein>
<dbReference type="AlphaFoldDB" id="X1AKE4"/>
<dbReference type="Gene3D" id="3.40.50.11440">
    <property type="match status" value="1"/>
</dbReference>
<dbReference type="PANTHER" id="PTHR33171">
    <property type="entry name" value="LAR_N DOMAIN-CONTAINING PROTEIN"/>
    <property type="match status" value="1"/>
</dbReference>
<feature type="non-terminal residue" evidence="2">
    <location>
        <position position="1"/>
    </location>
</feature>
<proteinExistence type="predicted"/>
<comment type="caution">
    <text evidence="2">The sequence shown here is derived from an EMBL/GenBank/DDBJ whole genome shotgun (WGS) entry which is preliminary data.</text>
</comment>